<dbReference type="RefSeq" id="WP_154449102.1">
    <property type="nucleotide sequence ID" value="NZ_WIND01000023.1"/>
</dbReference>
<keyword evidence="3" id="KW-1185">Reference proteome</keyword>
<name>A0A6L5Z539_9RHOB</name>
<sequence length="162" mass="17177">MKYFVTTAAAALLIASGAFADDQLARSIGVEPGVYTVAELLQIRAASEDGDYQLLRQLTKERDTTVLSTQNIGASAASDQFARSVGVKPGTFTTAQMARIRAAIDDDGEDLLVRSLLREKSTATISTQSVGMGPGDDHMARVLGIDGSGMSRAALAEQFQDY</sequence>
<organism evidence="2 3">
    <name type="scientific">Halovulum marinum</name>
    <dbReference type="NCBI Taxonomy" id="2662447"/>
    <lineage>
        <taxon>Bacteria</taxon>
        <taxon>Pseudomonadati</taxon>
        <taxon>Pseudomonadota</taxon>
        <taxon>Alphaproteobacteria</taxon>
        <taxon>Rhodobacterales</taxon>
        <taxon>Paracoccaceae</taxon>
        <taxon>Halovulum</taxon>
    </lineage>
</organism>
<evidence type="ECO:0000313" key="2">
    <source>
        <dbReference type="EMBL" id="MSU91691.1"/>
    </source>
</evidence>
<accession>A0A6L5Z539</accession>
<feature type="chain" id="PRO_5026864800" evidence="1">
    <location>
        <begin position="21"/>
        <end position="162"/>
    </location>
</feature>
<gene>
    <name evidence="2" type="ORF">GE300_19100</name>
</gene>
<keyword evidence="1" id="KW-0732">Signal</keyword>
<reference evidence="2 3" key="1">
    <citation type="submission" date="2019-10" db="EMBL/GenBank/DDBJ databases">
        <title>Cognatihalovulum marinum gen. nov. sp. nov., a new member of the family Rhodobacteraceae isolated from deep seawater of the Northwest Indian Ocean.</title>
        <authorList>
            <person name="Ruan C."/>
            <person name="Wang J."/>
            <person name="Zheng X."/>
            <person name="Song L."/>
            <person name="Zhu Y."/>
            <person name="Huang Y."/>
            <person name="Lu Z."/>
            <person name="Du W."/>
            <person name="Huang L."/>
            <person name="Dai X."/>
        </authorList>
    </citation>
    <scope>NUCLEOTIDE SEQUENCE [LARGE SCALE GENOMIC DNA]</scope>
    <source>
        <strain evidence="2 3">2CG4</strain>
    </source>
</reference>
<proteinExistence type="predicted"/>
<comment type="caution">
    <text evidence="2">The sequence shown here is derived from an EMBL/GenBank/DDBJ whole genome shotgun (WGS) entry which is preliminary data.</text>
</comment>
<evidence type="ECO:0000256" key="1">
    <source>
        <dbReference type="SAM" id="SignalP"/>
    </source>
</evidence>
<feature type="signal peptide" evidence="1">
    <location>
        <begin position="1"/>
        <end position="20"/>
    </location>
</feature>
<dbReference type="EMBL" id="WIND01000023">
    <property type="protein sequence ID" value="MSU91691.1"/>
    <property type="molecule type" value="Genomic_DNA"/>
</dbReference>
<dbReference type="Proteomes" id="UP000474957">
    <property type="component" value="Unassembled WGS sequence"/>
</dbReference>
<protein>
    <submittedName>
        <fullName evidence="2">Uncharacterized protein</fullName>
    </submittedName>
</protein>
<dbReference type="AlphaFoldDB" id="A0A6L5Z539"/>
<evidence type="ECO:0000313" key="3">
    <source>
        <dbReference type="Proteomes" id="UP000474957"/>
    </source>
</evidence>